<organism evidence="3">
    <name type="scientific">bioreactor metagenome</name>
    <dbReference type="NCBI Taxonomy" id="1076179"/>
    <lineage>
        <taxon>unclassified sequences</taxon>
        <taxon>metagenomes</taxon>
        <taxon>ecological metagenomes</taxon>
    </lineage>
</organism>
<dbReference type="EMBL" id="VSSQ01030387">
    <property type="protein sequence ID" value="MPM80908.1"/>
    <property type="molecule type" value="Genomic_DNA"/>
</dbReference>
<feature type="compositionally biased region" description="Basic and acidic residues" evidence="2">
    <location>
        <begin position="222"/>
        <end position="232"/>
    </location>
</feature>
<evidence type="ECO:0000256" key="1">
    <source>
        <dbReference type="SAM" id="Coils"/>
    </source>
</evidence>
<name>A0A645CVN0_9ZZZZ</name>
<protein>
    <submittedName>
        <fullName evidence="3">Uncharacterized protein</fullName>
    </submittedName>
</protein>
<sequence>MVRKQAERAAKDPDNAIVFRRDYAKELMQIEDITDVLFGKNSIYGQSVMNGAKRLEQNSQLVEKDLSAMQQHLDKSLRLQQELLKLAEEFSACGDNDICKARVKAKIDPKVYEAEQEAYQICLLGKGEMDNSYSATCKTYREEYGAFKEAVSDYYAFTNPILERIYAPSYNELQNLYRQLFVLSHEKAVVGIGSGLPELAEKYNELKCVEPKPSDPPQTPLDDSKLPKKKEKDCPLGKGINQGVGAISFELDCEHVKLSGGEGILWSVSRDFIKHETKVGVGVGAQGTYGNGNVTGEAKVMVEVTVGQNGAIKNAELSSSVKAGLGGLIEGEVTGRVSLEGGPSVEATGGFVQPGFPSMPGSE</sequence>
<dbReference type="AlphaFoldDB" id="A0A645CVN0"/>
<feature type="region of interest" description="Disordered" evidence="2">
    <location>
        <begin position="209"/>
        <end position="232"/>
    </location>
</feature>
<evidence type="ECO:0000313" key="3">
    <source>
        <dbReference type="EMBL" id="MPM80908.1"/>
    </source>
</evidence>
<proteinExistence type="predicted"/>
<keyword evidence="1" id="KW-0175">Coiled coil</keyword>
<evidence type="ECO:0000256" key="2">
    <source>
        <dbReference type="SAM" id="MobiDB-lite"/>
    </source>
</evidence>
<feature type="coiled-coil region" evidence="1">
    <location>
        <begin position="52"/>
        <end position="89"/>
    </location>
</feature>
<reference evidence="3" key="1">
    <citation type="submission" date="2019-08" db="EMBL/GenBank/DDBJ databases">
        <authorList>
            <person name="Kucharzyk K."/>
            <person name="Murdoch R.W."/>
            <person name="Higgins S."/>
            <person name="Loffler F."/>
        </authorList>
    </citation>
    <scope>NUCLEOTIDE SEQUENCE</scope>
</reference>
<comment type="caution">
    <text evidence="3">The sequence shown here is derived from an EMBL/GenBank/DDBJ whole genome shotgun (WGS) entry which is preliminary data.</text>
</comment>
<accession>A0A645CVN0</accession>
<gene>
    <name evidence="3" type="ORF">SDC9_127959</name>
</gene>